<dbReference type="PROSITE" id="PS52016">
    <property type="entry name" value="TONB_DEPENDENT_REC_3"/>
    <property type="match status" value="1"/>
</dbReference>
<keyword evidence="13" id="KW-0675">Receptor</keyword>
<evidence type="ECO:0000256" key="1">
    <source>
        <dbReference type="ARBA" id="ARBA00004571"/>
    </source>
</evidence>
<keyword evidence="4 8" id="KW-0812">Transmembrane</keyword>
<dbReference type="Proteomes" id="UP000569202">
    <property type="component" value="Unassembled WGS sequence"/>
</dbReference>
<dbReference type="Pfam" id="PF07715">
    <property type="entry name" value="Plug"/>
    <property type="match status" value="1"/>
</dbReference>
<protein>
    <submittedName>
        <fullName evidence="13">TonB-dependent receptor</fullName>
    </submittedName>
</protein>
<dbReference type="InterPro" id="IPR012910">
    <property type="entry name" value="Plug_dom"/>
</dbReference>
<keyword evidence="6 8" id="KW-0472">Membrane</keyword>
<evidence type="ECO:0000259" key="12">
    <source>
        <dbReference type="Pfam" id="PF07715"/>
    </source>
</evidence>
<dbReference type="PANTHER" id="PTHR47234:SF3">
    <property type="entry name" value="SECRETIN_TONB SHORT N-TERMINAL DOMAIN-CONTAINING PROTEIN"/>
    <property type="match status" value="1"/>
</dbReference>
<evidence type="ECO:0000256" key="5">
    <source>
        <dbReference type="ARBA" id="ARBA00023077"/>
    </source>
</evidence>
<dbReference type="PANTHER" id="PTHR47234">
    <property type="match status" value="1"/>
</dbReference>
<gene>
    <name evidence="13" type="ORF">HLH17_01915</name>
</gene>
<evidence type="ECO:0000256" key="4">
    <source>
        <dbReference type="ARBA" id="ARBA00022692"/>
    </source>
</evidence>
<dbReference type="GO" id="GO:0009279">
    <property type="term" value="C:cell outer membrane"/>
    <property type="evidence" value="ECO:0007669"/>
    <property type="project" value="UniProtKB-SubCell"/>
</dbReference>
<evidence type="ECO:0000256" key="3">
    <source>
        <dbReference type="ARBA" id="ARBA00022452"/>
    </source>
</evidence>
<keyword evidence="3 8" id="KW-1134">Transmembrane beta strand</keyword>
<keyword evidence="5 9" id="KW-0798">TonB box</keyword>
<comment type="caution">
    <text evidence="13">The sequence shown here is derived from an EMBL/GenBank/DDBJ whole genome shotgun (WGS) entry which is preliminary data.</text>
</comment>
<dbReference type="Pfam" id="PF00593">
    <property type="entry name" value="TonB_dep_Rec_b-barrel"/>
    <property type="match status" value="1"/>
</dbReference>
<comment type="subcellular location">
    <subcellularLocation>
        <location evidence="1 8">Cell outer membrane</location>
        <topology evidence="1 8">Multi-pass membrane protein</topology>
    </subcellularLocation>
</comment>
<dbReference type="InterPro" id="IPR036942">
    <property type="entry name" value="Beta-barrel_TonB_sf"/>
</dbReference>
<evidence type="ECO:0000256" key="7">
    <source>
        <dbReference type="ARBA" id="ARBA00023237"/>
    </source>
</evidence>
<evidence type="ECO:0000313" key="13">
    <source>
        <dbReference type="EMBL" id="NNH76459.1"/>
    </source>
</evidence>
<feature type="chain" id="PRO_5031207097" evidence="10">
    <location>
        <begin position="23"/>
        <end position="830"/>
    </location>
</feature>
<feature type="domain" description="TonB-dependent receptor plug" evidence="12">
    <location>
        <begin position="54"/>
        <end position="174"/>
    </location>
</feature>
<dbReference type="CDD" id="cd01347">
    <property type="entry name" value="ligand_gated_channel"/>
    <property type="match status" value="1"/>
</dbReference>
<dbReference type="InterPro" id="IPR037066">
    <property type="entry name" value="Plug_dom_sf"/>
</dbReference>
<feature type="domain" description="TonB-dependent receptor-like beta-barrel" evidence="11">
    <location>
        <begin position="291"/>
        <end position="790"/>
    </location>
</feature>
<keyword evidence="7 8" id="KW-0998">Cell outer membrane</keyword>
<dbReference type="Gene3D" id="2.170.130.10">
    <property type="entry name" value="TonB-dependent receptor, plug domain"/>
    <property type="match status" value="1"/>
</dbReference>
<dbReference type="AlphaFoldDB" id="A0A7Y2W9T7"/>
<comment type="similarity">
    <text evidence="8 9">Belongs to the TonB-dependent receptor family.</text>
</comment>
<dbReference type="InterPro" id="IPR000531">
    <property type="entry name" value="Beta-barrel_TonB"/>
</dbReference>
<proteinExistence type="inferred from homology"/>
<reference evidence="13 14" key="1">
    <citation type="submission" date="2020-04" db="EMBL/GenBank/DDBJ databases">
        <title>Acinetobacter Taxon 24.</title>
        <authorList>
            <person name="Nemec A."/>
            <person name="Radolfova-Krizova L."/>
            <person name="Higgins P.G."/>
            <person name="Spanelova P."/>
        </authorList>
    </citation>
    <scope>NUCLEOTIDE SEQUENCE [LARGE SCALE GENOMIC DNA]</scope>
    <source>
        <strain evidence="13 14">ANC 5380</strain>
    </source>
</reference>
<dbReference type="SUPFAM" id="SSF56935">
    <property type="entry name" value="Porins"/>
    <property type="match status" value="1"/>
</dbReference>
<dbReference type="InterPro" id="IPR039426">
    <property type="entry name" value="TonB-dep_rcpt-like"/>
</dbReference>
<evidence type="ECO:0000256" key="2">
    <source>
        <dbReference type="ARBA" id="ARBA00022448"/>
    </source>
</evidence>
<dbReference type="Gene3D" id="2.40.170.20">
    <property type="entry name" value="TonB-dependent receptor, beta-barrel domain"/>
    <property type="match status" value="1"/>
</dbReference>
<name>A0A7Y2W9T7_9GAMM</name>
<feature type="signal peptide" evidence="10">
    <location>
        <begin position="1"/>
        <end position="22"/>
    </location>
</feature>
<evidence type="ECO:0000256" key="10">
    <source>
        <dbReference type="SAM" id="SignalP"/>
    </source>
</evidence>
<dbReference type="EMBL" id="JABERL010000005">
    <property type="protein sequence ID" value="NNH76459.1"/>
    <property type="molecule type" value="Genomic_DNA"/>
</dbReference>
<keyword evidence="2 8" id="KW-0813">Transport</keyword>
<keyword evidence="10" id="KW-0732">Signal</keyword>
<evidence type="ECO:0000256" key="9">
    <source>
        <dbReference type="RuleBase" id="RU003357"/>
    </source>
</evidence>
<evidence type="ECO:0000256" key="6">
    <source>
        <dbReference type="ARBA" id="ARBA00023136"/>
    </source>
</evidence>
<evidence type="ECO:0000256" key="8">
    <source>
        <dbReference type="PROSITE-ProRule" id="PRU01360"/>
    </source>
</evidence>
<accession>A0A7Y2W9T7</accession>
<evidence type="ECO:0000259" key="11">
    <source>
        <dbReference type="Pfam" id="PF00593"/>
    </source>
</evidence>
<evidence type="ECO:0000313" key="14">
    <source>
        <dbReference type="Proteomes" id="UP000569202"/>
    </source>
</evidence>
<dbReference type="RefSeq" id="WP_171539735.1">
    <property type="nucleotide sequence ID" value="NZ_JABERL010000005.1"/>
</dbReference>
<organism evidence="13 14">
    <name type="scientific">Acinetobacter terrae</name>
    <dbReference type="NCBI Taxonomy" id="2731247"/>
    <lineage>
        <taxon>Bacteria</taxon>
        <taxon>Pseudomonadati</taxon>
        <taxon>Pseudomonadota</taxon>
        <taxon>Gammaproteobacteria</taxon>
        <taxon>Moraxellales</taxon>
        <taxon>Moraxellaceae</taxon>
        <taxon>Acinetobacter</taxon>
        <taxon>Acinetobacter Taxon 24</taxon>
    </lineage>
</organism>
<sequence length="830" mass="90442">MPNPYISTAFIISALSSSIALANEKITQTQEDSIQLQEVVVTGSRRAISTPLQSHSPVDVVTASQLQATGATTVAKALTQLSPSASLPTTPAGGFAASTPPSIALRGLAGDQTLVLVNGKRRHTSSYFTRQAYAGGRGAAVVDLSLIPISAVKRIEILRDGAAAQYGSDAVAGVVNIILKDQDSGGGVNYSFGGYEKGDGEQQQLSGWKGFSLPNDGFATLAFDLGKHESANNTNPDNRLFYNPNVTNPYADYQYNENNSPLRNWKFGAPKVKDQFNLLANAELPLDDNRKIYAFATYGERTSVGENFAELPSNTTLLNRSEYYLKRYPDGRIPTTQVDVQDYALTAGYKQGSKDDQGELDIFANYGRNKNSSTQFEGINPSYGPDSPSSYFVGDNIAEQINAGVDFTKNIENTIFHSPVTFAAGLAYRWDKYEQVAGDRIAWTRGPFYNPSQTPGVGIPEIYAGITGEDQHSVDREVYGIYLDLETDVTEKLNAGVAIRAEDYSDFGSTANGKISAKYDINPKFSVRGSASTGYRAPSTVQLGYSAFSVQTQQFADGWRDVQQRTLLPGSEAAQRLGGKDLEPEKTNNLSLGFVFQPWKNTSLTFDLYQIDIDDRILLSDNITGTAVTNALAGTPYSNIGNVAFFNNLLDTRTRGLELTAKHRLDLNEYGDILLSLGYSQNKTRITASRDAQTITGDTITSTTIATRNTRALIEEGTPKNKLTLGASWRLGDWSVQPAVRRYDEFTTRNATDPKKDQTYGEQWIADLDIGYDANKILPGLKFNVGANNLFNSFPERSADSSVGGIVKYSFNSPEGANGAYYYAQIGYDF</sequence>